<dbReference type="SUPFAM" id="SSF53067">
    <property type="entry name" value="Actin-like ATPase domain"/>
    <property type="match status" value="1"/>
</dbReference>
<feature type="compositionally biased region" description="Polar residues" evidence="3">
    <location>
        <begin position="347"/>
        <end position="359"/>
    </location>
</feature>
<accession>A0A897MTD5</accession>
<keyword evidence="5" id="KW-0131">Cell cycle</keyword>
<proteinExistence type="predicted"/>
<name>A0A897MTD5_9EURY</name>
<feature type="coiled-coil region" evidence="2">
    <location>
        <begin position="608"/>
        <end position="708"/>
    </location>
</feature>
<dbReference type="Pfam" id="PF25216">
    <property type="entry name" value="Volactin"/>
    <property type="match status" value="1"/>
</dbReference>
<evidence type="ECO:0000256" key="4">
    <source>
        <dbReference type="SAM" id="Phobius"/>
    </source>
</evidence>
<dbReference type="GO" id="GO:0051301">
    <property type="term" value="P:cell division"/>
    <property type="evidence" value="ECO:0007669"/>
    <property type="project" value="UniProtKB-KW"/>
</dbReference>
<keyword evidence="5" id="KW-0132">Cell division</keyword>
<evidence type="ECO:0000256" key="1">
    <source>
        <dbReference type="ARBA" id="ARBA00023054"/>
    </source>
</evidence>
<gene>
    <name evidence="5" type="primary">ftsA2</name>
    <name evidence="5" type="ORF">AArcS_1083</name>
</gene>
<protein>
    <submittedName>
        <fullName evidence="5">Cell division ATPase FtsA</fullName>
    </submittedName>
</protein>
<dbReference type="SUPFAM" id="SSF57997">
    <property type="entry name" value="Tropomyosin"/>
    <property type="match status" value="1"/>
</dbReference>
<reference evidence="5" key="1">
    <citation type="submission" date="2020-11" db="EMBL/GenBank/DDBJ databases">
        <title>Carbohydrate-dependent, anaerobic sulfur respiration: A novel catabolism in halophilic archaea.</title>
        <authorList>
            <person name="Sorokin D.Y."/>
            <person name="Messina E."/>
            <person name="Smedile F."/>
            <person name="La Cono V."/>
            <person name="Hallsworth J.E."/>
            <person name="Yakimov M.M."/>
        </authorList>
    </citation>
    <scope>NUCLEOTIDE SEQUENCE</scope>
    <source>
        <strain evidence="5">AArc-S</strain>
    </source>
</reference>
<dbReference type="Gene3D" id="1.20.1480.30">
    <property type="entry name" value="Designed four-helix bundle protein"/>
    <property type="match status" value="1"/>
</dbReference>
<feature type="compositionally biased region" description="Basic and acidic residues" evidence="3">
    <location>
        <begin position="430"/>
        <end position="444"/>
    </location>
</feature>
<keyword evidence="6" id="KW-1185">Reference proteome</keyword>
<sequence>MTIGLDIDDRFTVVARDGTAPTTERTNFVELPDDEMVLDMLSSGEIEYVERDGAVYAVGDAATDFAGMFDAPVESLLRGGILTGERDVDAVLAERLIKQVLGAAEGEERVVFAAPSEPVDRNVDMLFHRRTIHDQLAALGYESESITRASAVGYAGLGTDAPTGVAVVLGTGTSEACLLDGGRPIVQFGLGRGGSWIDRQVADATDRDPSMVADERETYDLTAGDGDVLGMYYENFLSYVVDAVVEHTEIDGAALPVVVAGPAARPAGIGETLSELLTEADSSFAIEDIHVLDDPVTAVARGARLAPDVERSSVETATAVESGSASEGSTTRSGQEPGELEVDRSDSNQAENSVKSDLTTTVEALDERIADLRECVDTWSDQTAMSDLDEAVDGLDARVAEIEDVEPASLSSELNAVADDVEHLRERLDDHAERQQSLDSRLDDTPDSDLDETVADLDDALSALREEVDGIRSRIEELEADVAEPADELLDRIDDIEATLDSWDDLRSQVAALDQTVVTTGDDLDSAVERIEELETLLEDIETRTDTTIDRIDGIGSRLDVVEADTDTVRERLSEIESRIGSIEQEAPSTDGRVDDLNETVDEQAGRIAAVESSNEAIDERIESVEESVAAVKELSDSLDDTSERLDSLQTSLGEVDRRITKLETVDERVGELEGTLDEMETQCDDDVDALRSDLNELQLQVESVTDVDDGPSEDEVREIASDVAHERVLAPALGGAGAFGLLAAGGAAIADALVLAAVFGALAIVCFGGLVIAR</sequence>
<dbReference type="Proteomes" id="UP000663586">
    <property type="component" value="Chromosome"/>
</dbReference>
<dbReference type="KEGG" id="hara:AArcS_1083"/>
<dbReference type="InterPro" id="IPR043129">
    <property type="entry name" value="ATPase_NBD"/>
</dbReference>
<keyword evidence="4" id="KW-0812">Transmembrane</keyword>
<feature type="region of interest" description="Disordered" evidence="3">
    <location>
        <begin position="307"/>
        <end position="359"/>
    </location>
</feature>
<dbReference type="EMBL" id="CP064786">
    <property type="protein sequence ID" value="QSG02303.1"/>
    <property type="molecule type" value="Genomic_DNA"/>
</dbReference>
<dbReference type="InterPro" id="IPR057363">
    <property type="entry name" value="Volactin"/>
</dbReference>
<evidence type="ECO:0000256" key="3">
    <source>
        <dbReference type="SAM" id="MobiDB-lite"/>
    </source>
</evidence>
<feature type="transmembrane region" description="Helical" evidence="4">
    <location>
        <begin position="753"/>
        <end position="774"/>
    </location>
</feature>
<dbReference type="Gene3D" id="1.10.287.1490">
    <property type="match status" value="1"/>
</dbReference>
<organism evidence="5 6">
    <name type="scientific">Natranaeroarchaeum sulfidigenes</name>
    <dbReference type="NCBI Taxonomy" id="2784880"/>
    <lineage>
        <taxon>Archaea</taxon>
        <taxon>Methanobacteriati</taxon>
        <taxon>Methanobacteriota</taxon>
        <taxon>Stenosarchaea group</taxon>
        <taxon>Halobacteria</taxon>
        <taxon>Halobacteriales</taxon>
        <taxon>Natronoarchaeaceae</taxon>
        <taxon>Natranaeroarchaeum</taxon>
    </lineage>
</organism>
<dbReference type="RefSeq" id="WP_238479460.1">
    <property type="nucleotide sequence ID" value="NZ_CP064786.1"/>
</dbReference>
<evidence type="ECO:0000313" key="5">
    <source>
        <dbReference type="EMBL" id="QSG02303.1"/>
    </source>
</evidence>
<evidence type="ECO:0000256" key="2">
    <source>
        <dbReference type="SAM" id="Coils"/>
    </source>
</evidence>
<feature type="region of interest" description="Disordered" evidence="3">
    <location>
        <begin position="430"/>
        <end position="450"/>
    </location>
</feature>
<dbReference type="PANTHER" id="PTHR32114">
    <property type="entry name" value="ABC TRANSPORTER ABCH.3"/>
    <property type="match status" value="1"/>
</dbReference>
<dbReference type="AlphaFoldDB" id="A0A897MTD5"/>
<dbReference type="Gene3D" id="1.20.1270.70">
    <property type="entry name" value="Designed single chain three-helix bundle"/>
    <property type="match status" value="1"/>
</dbReference>
<keyword evidence="4" id="KW-1133">Transmembrane helix</keyword>
<feature type="compositionally biased region" description="Polar residues" evidence="3">
    <location>
        <begin position="314"/>
        <end position="334"/>
    </location>
</feature>
<keyword evidence="1 2" id="KW-0175">Coiled coil</keyword>
<keyword evidence="4" id="KW-0472">Membrane</keyword>
<dbReference type="PANTHER" id="PTHR32114:SF2">
    <property type="entry name" value="ABC TRANSPORTER ABCH.3"/>
    <property type="match status" value="1"/>
</dbReference>
<evidence type="ECO:0000313" key="6">
    <source>
        <dbReference type="Proteomes" id="UP000663586"/>
    </source>
</evidence>
<dbReference type="GeneID" id="70684470"/>